<evidence type="ECO:0000256" key="7">
    <source>
        <dbReference type="ARBA" id="ARBA00049187"/>
    </source>
</evidence>
<comment type="caution">
    <text evidence="14">The sequence shown here is derived from an EMBL/GenBank/DDBJ whole genome shotgun (WGS) entry which is preliminary data.</text>
</comment>
<evidence type="ECO:0000256" key="1">
    <source>
        <dbReference type="ARBA" id="ARBA00007532"/>
    </source>
</evidence>
<comment type="cofactor">
    <cofactor evidence="9 11">
        <name>FAD</name>
        <dbReference type="ChEBI" id="CHEBI:57692"/>
    </cofactor>
    <text evidence="9 11">Binds 1 FAD per subunit.</text>
</comment>
<dbReference type="PRINTS" id="PR00411">
    <property type="entry name" value="PNDRDTASEI"/>
</dbReference>
<dbReference type="AlphaFoldDB" id="A0A942UYI8"/>
<dbReference type="InterPro" id="IPR004099">
    <property type="entry name" value="Pyr_nucl-diS_OxRdtase_dimer"/>
</dbReference>
<feature type="disulfide bond" description="Redox-active" evidence="10">
    <location>
        <begin position="45"/>
        <end position="50"/>
    </location>
</feature>
<comment type="catalytic activity">
    <reaction evidence="7 11">
        <text>N(6)-[(R)-dihydrolipoyl]-L-lysyl-[protein] + NAD(+) = N(6)-[(R)-lipoyl]-L-lysyl-[protein] + NADH + H(+)</text>
        <dbReference type="Rhea" id="RHEA:15045"/>
        <dbReference type="Rhea" id="RHEA-COMP:10474"/>
        <dbReference type="Rhea" id="RHEA-COMP:10475"/>
        <dbReference type="ChEBI" id="CHEBI:15378"/>
        <dbReference type="ChEBI" id="CHEBI:57540"/>
        <dbReference type="ChEBI" id="CHEBI:57945"/>
        <dbReference type="ChEBI" id="CHEBI:83099"/>
        <dbReference type="ChEBI" id="CHEBI:83100"/>
        <dbReference type="EC" id="1.8.1.4"/>
    </reaction>
</comment>
<comment type="miscellaneous">
    <text evidence="11">The active site is a redox-active disulfide bond.</text>
</comment>
<evidence type="ECO:0000256" key="2">
    <source>
        <dbReference type="ARBA" id="ARBA00012608"/>
    </source>
</evidence>
<dbReference type="GO" id="GO:0004148">
    <property type="term" value="F:dihydrolipoyl dehydrogenase (NADH) activity"/>
    <property type="evidence" value="ECO:0007669"/>
    <property type="project" value="UniProtKB-EC"/>
</dbReference>
<accession>A0A942UYI8</accession>
<dbReference type="GO" id="GO:0003955">
    <property type="term" value="F:NAD(P)H dehydrogenase (quinone) activity"/>
    <property type="evidence" value="ECO:0007669"/>
    <property type="project" value="TreeGrafter"/>
</dbReference>
<dbReference type="InterPro" id="IPR023753">
    <property type="entry name" value="FAD/NAD-binding_dom"/>
</dbReference>
<evidence type="ECO:0000256" key="10">
    <source>
        <dbReference type="PIRSR" id="PIRSR000350-4"/>
    </source>
</evidence>
<evidence type="ECO:0000259" key="13">
    <source>
        <dbReference type="Pfam" id="PF07992"/>
    </source>
</evidence>
<feature type="active site" description="Proton acceptor" evidence="8">
    <location>
        <position position="448"/>
    </location>
</feature>
<dbReference type="Gene3D" id="3.50.50.60">
    <property type="entry name" value="FAD/NAD(P)-binding domain"/>
    <property type="match status" value="2"/>
</dbReference>
<reference evidence="14" key="1">
    <citation type="submission" date="2019-12" db="EMBL/GenBank/DDBJ databases">
        <title>Clostridiaceae gen. nov. sp. nov., isolated from sediment in Xinjiang, China.</title>
        <authorList>
            <person name="Zhang R."/>
        </authorList>
    </citation>
    <scope>NUCLEOTIDE SEQUENCE</scope>
    <source>
        <strain evidence="14">D2Q-11</strain>
    </source>
</reference>
<dbReference type="InterPro" id="IPR016156">
    <property type="entry name" value="FAD/NAD-linked_Rdtase_dimer_sf"/>
</dbReference>
<evidence type="ECO:0000256" key="8">
    <source>
        <dbReference type="PIRSR" id="PIRSR000350-2"/>
    </source>
</evidence>
<dbReference type="PANTHER" id="PTHR43014:SF4">
    <property type="entry name" value="PYRIDINE NUCLEOTIDE-DISULFIDE OXIDOREDUCTASE RCLA-RELATED"/>
    <property type="match status" value="1"/>
</dbReference>
<feature type="binding site" evidence="9">
    <location>
        <position position="315"/>
    </location>
    <ligand>
        <name>FAD</name>
        <dbReference type="ChEBI" id="CHEBI:57692"/>
    </ligand>
</feature>
<keyword evidence="9" id="KW-0547">Nucleotide-binding</keyword>
<dbReference type="Pfam" id="PF02852">
    <property type="entry name" value="Pyr_redox_dim"/>
    <property type="match status" value="1"/>
</dbReference>
<evidence type="ECO:0000256" key="11">
    <source>
        <dbReference type="RuleBase" id="RU003692"/>
    </source>
</evidence>
<feature type="binding site" evidence="9">
    <location>
        <position position="274"/>
    </location>
    <ligand>
        <name>NAD(+)</name>
        <dbReference type="ChEBI" id="CHEBI:57540"/>
    </ligand>
</feature>
<dbReference type="GO" id="GO:0050660">
    <property type="term" value="F:flavin adenine dinucleotide binding"/>
    <property type="evidence" value="ECO:0007669"/>
    <property type="project" value="InterPro"/>
</dbReference>
<dbReference type="FunFam" id="3.30.390.30:FF:000001">
    <property type="entry name" value="Dihydrolipoyl dehydrogenase"/>
    <property type="match status" value="1"/>
</dbReference>
<proteinExistence type="inferred from homology"/>
<sequence length="461" mass="51708">MTNNRKKYDAIIIGSGQAGNPLAFEYASRELNVALIEKNYLGGSCINFGCTPSKALLASANLNHRVKHSRELGVKVENVELDFKKVMKRKDEIVQAFRENIEEAIDDTDKIDLYKGVGSFIDRNTIKIKLNNGKEEIIEGDKIFINSGSKPNIIPIEGIDDISYLDSTSIMELNESPEHLIIIGSGYIGIEFAQMFARFGSKVTVIGRSENILKREDKDVSSRIQDILEKDNVNFLLETDTKRVKETNNGIEVYFERDEEENSIIGSHILLAVGRSPVTEELNLEKVDMDINDRGYIIVDDTLKTSLDNIYALGDIIGGPKFTHIAYDDFRIVKDHLFGEGKRSKDGRLVPYTLFTDPQLGRVGLSEKEAREQGYDIEVSKIEMDKQGRPIEEGKTQGFMKAIINKENHQILGAAILGYQGGELMAMIQIAMMGRVPYESLRDGIFTHPSLSETLNNLFSI</sequence>
<evidence type="ECO:0000256" key="5">
    <source>
        <dbReference type="ARBA" id="ARBA00022827"/>
    </source>
</evidence>
<organism evidence="14 15">
    <name type="scientific">Anaeromonas frigoriresistens</name>
    <dbReference type="NCBI Taxonomy" id="2683708"/>
    <lineage>
        <taxon>Bacteria</taxon>
        <taxon>Bacillati</taxon>
        <taxon>Bacillota</taxon>
        <taxon>Tissierellia</taxon>
        <taxon>Tissierellales</taxon>
        <taxon>Thermohalobacteraceae</taxon>
        <taxon>Anaeromonas</taxon>
    </lineage>
</organism>
<keyword evidence="4 11" id="KW-0285">Flavoprotein</keyword>
<dbReference type="InterPro" id="IPR001100">
    <property type="entry name" value="Pyr_nuc-diS_OxRdtase"/>
</dbReference>
<dbReference type="PIRSF" id="PIRSF000350">
    <property type="entry name" value="Mercury_reductase_MerA"/>
    <property type="match status" value="1"/>
</dbReference>
<dbReference type="Pfam" id="PF07992">
    <property type="entry name" value="Pyr_redox_2"/>
    <property type="match status" value="1"/>
</dbReference>
<dbReference type="PRINTS" id="PR00368">
    <property type="entry name" value="FADPNR"/>
</dbReference>
<feature type="binding site" evidence="9">
    <location>
        <position position="54"/>
    </location>
    <ligand>
        <name>FAD</name>
        <dbReference type="ChEBI" id="CHEBI:57692"/>
    </ligand>
</feature>
<evidence type="ECO:0000259" key="12">
    <source>
        <dbReference type="Pfam" id="PF02852"/>
    </source>
</evidence>
<evidence type="ECO:0000256" key="9">
    <source>
        <dbReference type="PIRSR" id="PIRSR000350-3"/>
    </source>
</evidence>
<dbReference type="EMBL" id="WSFT01000001">
    <property type="protein sequence ID" value="MBS4536822.1"/>
    <property type="molecule type" value="Genomic_DNA"/>
</dbReference>
<evidence type="ECO:0000256" key="4">
    <source>
        <dbReference type="ARBA" id="ARBA00022630"/>
    </source>
</evidence>
<keyword evidence="5 9" id="KW-0274">FAD</keyword>
<feature type="domain" description="Pyridine nucleotide-disulphide oxidoreductase dimerisation" evidence="12">
    <location>
        <begin position="350"/>
        <end position="457"/>
    </location>
</feature>
<dbReference type="InterPro" id="IPR006258">
    <property type="entry name" value="Lipoamide_DH"/>
</dbReference>
<evidence type="ECO:0000256" key="6">
    <source>
        <dbReference type="ARBA" id="ARBA00023002"/>
    </source>
</evidence>
<name>A0A942UYI8_9FIRM</name>
<dbReference type="EC" id="1.8.1.4" evidence="2 11"/>
<dbReference type="SUPFAM" id="SSF55424">
    <property type="entry name" value="FAD/NAD-linked reductases, dimerisation (C-terminal) domain"/>
    <property type="match status" value="1"/>
</dbReference>
<evidence type="ECO:0000256" key="3">
    <source>
        <dbReference type="ARBA" id="ARBA00016961"/>
    </source>
</evidence>
<dbReference type="NCBIfam" id="TIGR01350">
    <property type="entry name" value="lipoamide_DH"/>
    <property type="match status" value="1"/>
</dbReference>
<keyword evidence="9 11" id="KW-0520">NAD</keyword>
<dbReference type="InterPro" id="IPR036188">
    <property type="entry name" value="FAD/NAD-bd_sf"/>
</dbReference>
<keyword evidence="6 11" id="KW-0560">Oxidoreductase</keyword>
<dbReference type="SUPFAM" id="SSF51905">
    <property type="entry name" value="FAD/NAD(P)-binding domain"/>
    <property type="match status" value="1"/>
</dbReference>
<dbReference type="PANTHER" id="PTHR43014">
    <property type="entry name" value="MERCURIC REDUCTASE"/>
    <property type="match status" value="1"/>
</dbReference>
<dbReference type="RefSeq" id="WP_203364756.1">
    <property type="nucleotide sequence ID" value="NZ_WSFT01000001.1"/>
</dbReference>
<protein>
    <recommendedName>
        <fullName evidence="3 11">Dihydrolipoyl dehydrogenase</fullName>
        <ecNumber evidence="2 11">1.8.1.4</ecNumber>
    </recommendedName>
</protein>
<gene>
    <name evidence="14" type="primary">lpdA</name>
    <name evidence="14" type="ORF">GOQ27_00010</name>
</gene>
<feature type="binding site" evidence="9">
    <location>
        <begin position="184"/>
        <end position="191"/>
    </location>
    <ligand>
        <name>NAD(+)</name>
        <dbReference type="ChEBI" id="CHEBI:57540"/>
    </ligand>
</feature>
<evidence type="ECO:0000313" key="14">
    <source>
        <dbReference type="EMBL" id="MBS4536822.1"/>
    </source>
</evidence>
<evidence type="ECO:0000313" key="15">
    <source>
        <dbReference type="Proteomes" id="UP000724672"/>
    </source>
</evidence>
<dbReference type="Gene3D" id="3.30.390.30">
    <property type="match status" value="1"/>
</dbReference>
<dbReference type="Proteomes" id="UP000724672">
    <property type="component" value="Unassembled WGS sequence"/>
</dbReference>
<comment type="similarity">
    <text evidence="1 11">Belongs to the class-I pyridine nucleotide-disulfide oxidoreductase family.</text>
</comment>
<feature type="binding site" evidence="9">
    <location>
        <position position="118"/>
    </location>
    <ligand>
        <name>FAD</name>
        <dbReference type="ChEBI" id="CHEBI:57692"/>
    </ligand>
</feature>
<feature type="domain" description="FAD/NAD(P)-binding" evidence="13">
    <location>
        <begin position="8"/>
        <end position="328"/>
    </location>
</feature>
<keyword evidence="15" id="KW-1185">Reference proteome</keyword>
<keyword evidence="11" id="KW-0676">Redox-active center</keyword>